<dbReference type="EMBL" id="JBHUNF010000004">
    <property type="protein sequence ID" value="MFD2675324.1"/>
    <property type="molecule type" value="Genomic_DNA"/>
</dbReference>
<keyword evidence="4" id="KW-1185">Reference proteome</keyword>
<feature type="region of interest" description="Disordered" evidence="1">
    <location>
        <begin position="125"/>
        <end position="158"/>
    </location>
</feature>
<evidence type="ECO:0000313" key="4">
    <source>
        <dbReference type="Proteomes" id="UP001597453"/>
    </source>
</evidence>
<feature type="compositionally biased region" description="Polar residues" evidence="1">
    <location>
        <begin position="71"/>
        <end position="87"/>
    </location>
</feature>
<evidence type="ECO:0008006" key="5">
    <source>
        <dbReference type="Google" id="ProtNLM"/>
    </source>
</evidence>
<proteinExistence type="predicted"/>
<sequence length="294" mass="31303">MNQPPQHQNPPPGWYPDQQGNRRWWDGRQWAPPPAAAPQPGQQQPTPNQQPHQPAPRFNQAAHNAGPSAPYSGQTAPGQTAPGQSASPRKPGRTGLVTGIAAAAILLLAGGVVGVTMLLGNNQGNDDTDANGAPTASASTEVDDPTGAGDPGNGPQTITEERDQFFKDQKIELNNTIHEAATPEQEAFIEDIRSKREAAGDTTWSPEIETVTIALASDACETSILNSHNVDTEIVRIHAATSPLIKQMVKGKTESERIRMTQGAMEIATTGVGYMCPADEPDWTAAMKEINGDW</sequence>
<dbReference type="RefSeq" id="WP_066058664.1">
    <property type="nucleotide sequence ID" value="NZ_JBHUNF010000004.1"/>
</dbReference>
<organism evidence="3 4">
    <name type="scientific">Gulosibacter bifidus</name>
    <dbReference type="NCBI Taxonomy" id="272239"/>
    <lineage>
        <taxon>Bacteria</taxon>
        <taxon>Bacillati</taxon>
        <taxon>Actinomycetota</taxon>
        <taxon>Actinomycetes</taxon>
        <taxon>Micrococcales</taxon>
        <taxon>Microbacteriaceae</taxon>
        <taxon>Gulosibacter</taxon>
    </lineage>
</organism>
<feature type="region of interest" description="Disordered" evidence="1">
    <location>
        <begin position="1"/>
        <end position="92"/>
    </location>
</feature>
<protein>
    <recommendedName>
        <fullName evidence="5">DUF2510 domain-containing protein</fullName>
    </recommendedName>
</protein>
<evidence type="ECO:0000256" key="2">
    <source>
        <dbReference type="SAM" id="Phobius"/>
    </source>
</evidence>
<dbReference type="Proteomes" id="UP001597453">
    <property type="component" value="Unassembled WGS sequence"/>
</dbReference>
<comment type="caution">
    <text evidence="3">The sequence shown here is derived from an EMBL/GenBank/DDBJ whole genome shotgun (WGS) entry which is preliminary data.</text>
</comment>
<reference evidence="4" key="1">
    <citation type="journal article" date="2019" name="Int. J. Syst. Evol. Microbiol.">
        <title>The Global Catalogue of Microorganisms (GCM) 10K type strain sequencing project: providing services to taxonomists for standard genome sequencing and annotation.</title>
        <authorList>
            <consortium name="The Broad Institute Genomics Platform"/>
            <consortium name="The Broad Institute Genome Sequencing Center for Infectious Disease"/>
            <person name="Wu L."/>
            <person name="Ma J."/>
        </authorList>
    </citation>
    <scope>NUCLEOTIDE SEQUENCE [LARGE SCALE GENOMIC DNA]</scope>
    <source>
        <strain evidence="4">TISTR 1511</strain>
    </source>
</reference>
<name>A0ABW5RL98_9MICO</name>
<feature type="compositionally biased region" description="Low complexity" evidence="1">
    <location>
        <begin position="38"/>
        <end position="56"/>
    </location>
</feature>
<accession>A0ABW5RL98</accession>
<keyword evidence="2" id="KW-0472">Membrane</keyword>
<gene>
    <name evidence="3" type="ORF">ACFSUQ_08475</name>
</gene>
<evidence type="ECO:0000313" key="3">
    <source>
        <dbReference type="EMBL" id="MFD2675324.1"/>
    </source>
</evidence>
<keyword evidence="2" id="KW-1133">Transmembrane helix</keyword>
<evidence type="ECO:0000256" key="1">
    <source>
        <dbReference type="SAM" id="MobiDB-lite"/>
    </source>
</evidence>
<feature type="transmembrane region" description="Helical" evidence="2">
    <location>
        <begin position="96"/>
        <end position="119"/>
    </location>
</feature>
<keyword evidence="2" id="KW-0812">Transmembrane</keyword>